<keyword evidence="2" id="KW-1185">Reference proteome</keyword>
<gene>
    <name evidence="1" type="ORF">ACFODK_06785</name>
</gene>
<accession>A0ABV7EFH3</accession>
<comment type="caution">
    <text evidence="1">The sequence shown here is derived from an EMBL/GenBank/DDBJ whole genome shotgun (WGS) entry which is preliminary data.</text>
</comment>
<reference evidence="2" key="1">
    <citation type="journal article" date="2019" name="Int. J. Syst. Evol. Microbiol.">
        <title>The Global Catalogue of Microorganisms (GCM) 10K type strain sequencing project: providing services to taxonomists for standard genome sequencing and annotation.</title>
        <authorList>
            <consortium name="The Broad Institute Genomics Platform"/>
            <consortium name="The Broad Institute Genome Sequencing Center for Infectious Disease"/>
            <person name="Wu L."/>
            <person name="Ma J."/>
        </authorList>
    </citation>
    <scope>NUCLEOTIDE SEQUENCE [LARGE SCALE GENOMIC DNA]</scope>
    <source>
        <strain evidence="2">KCTC 52606</strain>
    </source>
</reference>
<organism evidence="1 2">
    <name type="scientific">Alteraurantiacibacter lauratis</name>
    <dbReference type="NCBI Taxonomy" id="2054627"/>
    <lineage>
        <taxon>Bacteria</taxon>
        <taxon>Pseudomonadati</taxon>
        <taxon>Pseudomonadota</taxon>
        <taxon>Alphaproteobacteria</taxon>
        <taxon>Sphingomonadales</taxon>
        <taxon>Erythrobacteraceae</taxon>
        <taxon>Alteraurantiacibacter</taxon>
    </lineage>
</organism>
<proteinExistence type="predicted"/>
<dbReference type="EMBL" id="JBHRSU010000018">
    <property type="protein sequence ID" value="MFC3100589.1"/>
    <property type="molecule type" value="Genomic_DNA"/>
</dbReference>
<sequence length="143" mass="14711">MSKREAILAALAAQLGARLSAPVRRNAALPEKVPAEGLVILRDGEPGEPEVTLNPRREWYRHRIELEAYMSQPAGGGGEAGLDALLGAIGAALTADETLGGLAETLVPSAPEIGVLAIEGAAPLLSARIVLTAEYLVSDPLGG</sequence>
<dbReference type="Proteomes" id="UP001595378">
    <property type="component" value="Unassembled WGS sequence"/>
</dbReference>
<protein>
    <recommendedName>
        <fullName evidence="3">Acyl-CoA transferase</fullName>
    </recommendedName>
</protein>
<dbReference type="RefSeq" id="WP_027443815.1">
    <property type="nucleotide sequence ID" value="NZ_JBANRN010000026.1"/>
</dbReference>
<name>A0ABV7EFH3_9SPHN</name>
<evidence type="ECO:0000313" key="2">
    <source>
        <dbReference type="Proteomes" id="UP001595378"/>
    </source>
</evidence>
<evidence type="ECO:0000313" key="1">
    <source>
        <dbReference type="EMBL" id="MFC3100589.1"/>
    </source>
</evidence>
<evidence type="ECO:0008006" key="3">
    <source>
        <dbReference type="Google" id="ProtNLM"/>
    </source>
</evidence>